<dbReference type="RefSeq" id="WP_044059065.1">
    <property type="nucleotide sequence ID" value="NZ_CBCSKJ010000009.1"/>
</dbReference>
<dbReference type="eggNOG" id="ENOG502Z98Q">
    <property type="taxonomic scope" value="Bacteria"/>
</dbReference>
<accession>A0A075P2K5</accession>
<sequence length="373" mass="41207">MYKRLVVSLFISLSLFACSESKPPIIVQQESESIVSHGKWILDENDQVMADPQTSGLIAFQGQLVSISDGSALEAQQRKLHFIAPDSATLTGSSNSFSLSSRVKRSCFNAYLTNAPDLEALAVDPRNPNVLYTVTEDATRTGTFSSRCEKKYEDTGSTDYPTLLVRLERDDSGKVEMTHVRPLQYALSMEVGNFPNDGIEGMAMDDSGTLYLALEKDKAGQPRIFSLVIDDEFWTHTGFAALEEPSLTLPSFASGAHPINGLTLYTPPQSTDTFLLAAARNDDELWIIDTDNNVDTKRVPLSFVVDTTNACEPYTMDNASIEGLAVIDNTLWLVNDPWKKNYLKNITCDGESAAYQAYAPLLFSLPLKDAWFH</sequence>
<dbReference type="KEGG" id="aal:EP13_16095"/>
<feature type="signal peptide" evidence="1">
    <location>
        <begin position="1"/>
        <end position="19"/>
    </location>
</feature>
<dbReference type="PROSITE" id="PS51257">
    <property type="entry name" value="PROKAR_LIPOPROTEIN"/>
    <property type="match status" value="1"/>
</dbReference>
<dbReference type="SUPFAM" id="SSF50956">
    <property type="entry name" value="Thermostable phytase (3-phytase)"/>
    <property type="match status" value="1"/>
</dbReference>
<organism evidence="2 3">
    <name type="scientific">Alteromonas australica</name>
    <dbReference type="NCBI Taxonomy" id="589873"/>
    <lineage>
        <taxon>Bacteria</taxon>
        <taxon>Pseudomonadati</taxon>
        <taxon>Pseudomonadota</taxon>
        <taxon>Gammaproteobacteria</taxon>
        <taxon>Alteromonadales</taxon>
        <taxon>Alteromonadaceae</taxon>
        <taxon>Alteromonas/Salinimonas group</taxon>
        <taxon>Alteromonas</taxon>
    </lineage>
</organism>
<dbReference type="GeneID" id="78256408"/>
<evidence type="ECO:0000313" key="2">
    <source>
        <dbReference type="EMBL" id="AIG00082.1"/>
    </source>
</evidence>
<dbReference type="Proteomes" id="UP000056090">
    <property type="component" value="Chromosome"/>
</dbReference>
<reference evidence="2 3" key="1">
    <citation type="submission" date="2014-06" db="EMBL/GenBank/DDBJ databases">
        <title>Genomes of Alteromonas australica, a world apart.</title>
        <authorList>
            <person name="Gonzaga A."/>
            <person name="Lopez-Perez M."/>
            <person name="Rodriguez-Valera F."/>
        </authorList>
    </citation>
    <scope>NUCLEOTIDE SEQUENCE [LARGE SCALE GENOMIC DNA]</scope>
    <source>
        <strain evidence="2 3">H 17</strain>
    </source>
</reference>
<evidence type="ECO:0000256" key="1">
    <source>
        <dbReference type="SAM" id="SignalP"/>
    </source>
</evidence>
<evidence type="ECO:0000313" key="3">
    <source>
        <dbReference type="Proteomes" id="UP000056090"/>
    </source>
</evidence>
<dbReference type="AlphaFoldDB" id="A0A075P2K5"/>
<protein>
    <recommendedName>
        <fullName evidence="4">Phytase-like domain-containing protein</fullName>
    </recommendedName>
</protein>
<evidence type="ECO:0008006" key="4">
    <source>
        <dbReference type="Google" id="ProtNLM"/>
    </source>
</evidence>
<proteinExistence type="predicted"/>
<dbReference type="EMBL" id="CP008849">
    <property type="protein sequence ID" value="AIG00082.1"/>
    <property type="molecule type" value="Genomic_DNA"/>
</dbReference>
<feature type="chain" id="PRO_5001708591" description="Phytase-like domain-containing protein" evidence="1">
    <location>
        <begin position="20"/>
        <end position="373"/>
    </location>
</feature>
<gene>
    <name evidence="2" type="ORF">EP13_16095</name>
</gene>
<name>A0A075P2K5_9ALTE</name>
<keyword evidence="1" id="KW-0732">Signal</keyword>
<keyword evidence="3" id="KW-1185">Reference proteome</keyword>